<feature type="non-terminal residue" evidence="2">
    <location>
        <position position="1"/>
    </location>
</feature>
<sequence length="66" mass="7316">YECVKLISAKVIVYGLTAEVRSSQQGILSQQSYGRFLMVLCPSTPERNSSSISSTKYTQLIPMTPK</sequence>
<keyword evidence="3" id="KW-1185">Reference proteome</keyword>
<dbReference type="EMBL" id="BMAW01009533">
    <property type="protein sequence ID" value="GFT14347.1"/>
    <property type="molecule type" value="Genomic_DNA"/>
</dbReference>
<evidence type="ECO:0000256" key="1">
    <source>
        <dbReference type="SAM" id="MobiDB-lite"/>
    </source>
</evidence>
<comment type="caution">
    <text evidence="2">The sequence shown here is derived from an EMBL/GenBank/DDBJ whole genome shotgun (WGS) entry which is preliminary data.</text>
</comment>
<evidence type="ECO:0000313" key="2">
    <source>
        <dbReference type="EMBL" id="GFT14347.1"/>
    </source>
</evidence>
<organism evidence="2 3">
    <name type="scientific">Nephila pilipes</name>
    <name type="common">Giant wood spider</name>
    <name type="synonym">Nephila maculata</name>
    <dbReference type="NCBI Taxonomy" id="299642"/>
    <lineage>
        <taxon>Eukaryota</taxon>
        <taxon>Metazoa</taxon>
        <taxon>Ecdysozoa</taxon>
        <taxon>Arthropoda</taxon>
        <taxon>Chelicerata</taxon>
        <taxon>Arachnida</taxon>
        <taxon>Araneae</taxon>
        <taxon>Araneomorphae</taxon>
        <taxon>Entelegynae</taxon>
        <taxon>Araneoidea</taxon>
        <taxon>Nephilidae</taxon>
        <taxon>Nephila</taxon>
    </lineage>
</organism>
<reference evidence="2" key="1">
    <citation type="submission" date="2020-08" db="EMBL/GenBank/DDBJ databases">
        <title>Multicomponent nature underlies the extraordinary mechanical properties of spider dragline silk.</title>
        <authorList>
            <person name="Kono N."/>
            <person name="Nakamura H."/>
            <person name="Mori M."/>
            <person name="Yoshida Y."/>
            <person name="Ohtoshi R."/>
            <person name="Malay A.D."/>
            <person name="Moran D.A.P."/>
            <person name="Tomita M."/>
            <person name="Numata K."/>
            <person name="Arakawa K."/>
        </authorList>
    </citation>
    <scope>NUCLEOTIDE SEQUENCE</scope>
</reference>
<dbReference type="AlphaFoldDB" id="A0A8X6NHV5"/>
<proteinExistence type="predicted"/>
<evidence type="ECO:0000313" key="3">
    <source>
        <dbReference type="Proteomes" id="UP000887013"/>
    </source>
</evidence>
<feature type="region of interest" description="Disordered" evidence="1">
    <location>
        <begin position="44"/>
        <end position="66"/>
    </location>
</feature>
<protein>
    <submittedName>
        <fullName evidence="2">Uncharacterized protein</fullName>
    </submittedName>
</protein>
<name>A0A8X6NHV5_NEPPI</name>
<dbReference type="Proteomes" id="UP000887013">
    <property type="component" value="Unassembled WGS sequence"/>
</dbReference>
<accession>A0A8X6NHV5</accession>
<feature type="compositionally biased region" description="Polar residues" evidence="1">
    <location>
        <begin position="45"/>
        <end position="58"/>
    </location>
</feature>
<gene>
    <name evidence="2" type="ORF">NPIL_601581</name>
</gene>